<evidence type="ECO:0000256" key="6">
    <source>
        <dbReference type="ARBA" id="ARBA00022989"/>
    </source>
</evidence>
<keyword evidence="8 9" id="KW-0131">Cell cycle</keyword>
<evidence type="ECO:0000256" key="5">
    <source>
        <dbReference type="ARBA" id="ARBA00022692"/>
    </source>
</evidence>
<dbReference type="InterPro" id="IPR034746">
    <property type="entry name" value="POTRA"/>
</dbReference>
<evidence type="ECO:0000256" key="3">
    <source>
        <dbReference type="ARBA" id="ARBA00022519"/>
    </source>
</evidence>
<dbReference type="EMBL" id="FTMC01000006">
    <property type="protein sequence ID" value="SIQ42667.1"/>
    <property type="molecule type" value="Genomic_DNA"/>
</dbReference>
<keyword evidence="2 9" id="KW-1003">Cell membrane</keyword>
<dbReference type="Pfam" id="PF08478">
    <property type="entry name" value="POTRA_1"/>
    <property type="match status" value="1"/>
</dbReference>
<keyword evidence="3 9" id="KW-0997">Cell inner membrane</keyword>
<dbReference type="Pfam" id="PF03799">
    <property type="entry name" value="FtsQ_DivIB_C"/>
    <property type="match status" value="1"/>
</dbReference>
<gene>
    <name evidence="9" type="primary">ftsQ</name>
    <name evidence="11" type="ORF">SAMN05421672_10679</name>
</gene>
<dbReference type="GO" id="GO:0005886">
    <property type="term" value="C:plasma membrane"/>
    <property type="evidence" value="ECO:0007669"/>
    <property type="project" value="UniProtKB-SubCell"/>
</dbReference>
<dbReference type="GO" id="GO:0032153">
    <property type="term" value="C:cell division site"/>
    <property type="evidence" value="ECO:0007669"/>
    <property type="project" value="UniProtKB-UniRule"/>
</dbReference>
<dbReference type="RefSeq" id="WP_052199760.1">
    <property type="nucleotide sequence ID" value="NZ_FTMC01000006.1"/>
</dbReference>
<dbReference type="PANTHER" id="PTHR35851:SF1">
    <property type="entry name" value="CELL DIVISION PROTEIN FTSQ"/>
    <property type="match status" value="1"/>
</dbReference>
<evidence type="ECO:0000313" key="11">
    <source>
        <dbReference type="EMBL" id="SIQ42667.1"/>
    </source>
</evidence>
<dbReference type="InterPro" id="IPR013685">
    <property type="entry name" value="POTRA_FtsQ_type"/>
</dbReference>
<accession>A0A1N6SNR1</accession>
<keyword evidence="5 9" id="KW-0812">Transmembrane</keyword>
<comment type="function">
    <text evidence="9">Essential cell division protein. May link together the upstream cell division proteins, which are predominantly cytoplasmic, with the downstream cell division proteins, which are predominantly periplasmic. May control correct divisome assembly.</text>
</comment>
<reference evidence="11 12" key="1">
    <citation type="submission" date="2017-01" db="EMBL/GenBank/DDBJ databases">
        <authorList>
            <person name="Mah S.A."/>
            <person name="Swanson W.J."/>
            <person name="Moy G.W."/>
            <person name="Vacquier V.D."/>
        </authorList>
    </citation>
    <scope>NUCLEOTIDE SEQUENCE [LARGE SCALE GENOMIC DNA]</scope>
    <source>
        <strain evidence="11 12">ATCC 29606</strain>
    </source>
</reference>
<sequence length="289" mass="32783">MLSILLRHQQPGPGRKPAPRGASRPVVRTPLRERLPKPDFSAFKRFTWPLLLVALLMGGVALFQQLQPYLDRPIARIGIAGKLTFTAPEEVERVIEPYVSTRFFGVDLEGLRHDLEALPWIAHAQVRRVWPDEVEIELNEHLPIARWGEGALLNNRGEAYAFEAIERYRQLPQLLGPERARQGMMQQYQVLSQMLRPQGFAIARLELRERGSWFATLEAKESGQRIELLLGRDHVVEKVRRFLTIHDKTLKDRIENIARIDLRYANGLAVTWLAAADAGTRAAGGGAVN</sequence>
<dbReference type="GO" id="GO:0043093">
    <property type="term" value="P:FtsZ-dependent cytokinesis"/>
    <property type="evidence" value="ECO:0007669"/>
    <property type="project" value="UniProtKB-UniRule"/>
</dbReference>
<evidence type="ECO:0000256" key="1">
    <source>
        <dbReference type="ARBA" id="ARBA00004370"/>
    </source>
</evidence>
<dbReference type="HAMAP" id="MF_00911">
    <property type="entry name" value="FtsQ_subfam"/>
    <property type="match status" value="1"/>
</dbReference>
<organism evidence="11 12">
    <name type="scientific">Pseudomonas flexibilis</name>
    <dbReference type="NCBI Taxonomy" id="706570"/>
    <lineage>
        <taxon>Bacteria</taxon>
        <taxon>Pseudomonadati</taxon>
        <taxon>Pseudomonadota</taxon>
        <taxon>Gammaproteobacteria</taxon>
        <taxon>Pseudomonadales</taxon>
        <taxon>Pseudomonadaceae</taxon>
        <taxon>Pseudomonas</taxon>
    </lineage>
</organism>
<evidence type="ECO:0000256" key="4">
    <source>
        <dbReference type="ARBA" id="ARBA00022618"/>
    </source>
</evidence>
<name>A0A1N6SNR1_9PSED</name>
<dbReference type="PROSITE" id="PS51779">
    <property type="entry name" value="POTRA"/>
    <property type="match status" value="1"/>
</dbReference>
<evidence type="ECO:0000259" key="10">
    <source>
        <dbReference type="PROSITE" id="PS51779"/>
    </source>
</evidence>
<comment type="subunit">
    <text evidence="9">Part of a complex composed of FtsB, FtsL and FtsQ.</text>
</comment>
<dbReference type="Gene3D" id="3.40.50.11690">
    <property type="entry name" value="Cell division protein FtsQ/DivIB"/>
    <property type="match status" value="1"/>
</dbReference>
<feature type="domain" description="POTRA" evidence="10">
    <location>
        <begin position="72"/>
        <end position="141"/>
    </location>
</feature>
<evidence type="ECO:0000256" key="9">
    <source>
        <dbReference type="HAMAP-Rule" id="MF_00911"/>
    </source>
</evidence>
<dbReference type="Gene3D" id="3.10.20.310">
    <property type="entry name" value="membrane protein fhac"/>
    <property type="match status" value="1"/>
</dbReference>
<evidence type="ECO:0000313" key="12">
    <source>
        <dbReference type="Proteomes" id="UP000186079"/>
    </source>
</evidence>
<protein>
    <recommendedName>
        <fullName evidence="9">Cell division protein FtsQ</fullName>
    </recommendedName>
</protein>
<dbReference type="PANTHER" id="PTHR35851">
    <property type="entry name" value="CELL DIVISION PROTEIN FTSQ"/>
    <property type="match status" value="1"/>
</dbReference>
<dbReference type="GO" id="GO:0090529">
    <property type="term" value="P:cell septum assembly"/>
    <property type="evidence" value="ECO:0007669"/>
    <property type="project" value="InterPro"/>
</dbReference>
<evidence type="ECO:0000256" key="7">
    <source>
        <dbReference type="ARBA" id="ARBA00023136"/>
    </source>
</evidence>
<dbReference type="InterPro" id="IPR045335">
    <property type="entry name" value="FtsQ_C_sf"/>
</dbReference>
<dbReference type="InterPro" id="IPR026579">
    <property type="entry name" value="FtsQ"/>
</dbReference>
<evidence type="ECO:0000256" key="8">
    <source>
        <dbReference type="ARBA" id="ARBA00023306"/>
    </source>
</evidence>
<keyword evidence="7 9" id="KW-0472">Membrane</keyword>
<dbReference type="Proteomes" id="UP000186079">
    <property type="component" value="Unassembled WGS sequence"/>
</dbReference>
<dbReference type="AlphaFoldDB" id="A0A1N6SNR1"/>
<proteinExistence type="inferred from homology"/>
<evidence type="ECO:0000256" key="2">
    <source>
        <dbReference type="ARBA" id="ARBA00022475"/>
    </source>
</evidence>
<comment type="similarity">
    <text evidence="9">Belongs to the FtsQ/DivIB family. FtsQ subfamily.</text>
</comment>
<keyword evidence="6 9" id="KW-1133">Transmembrane helix</keyword>
<comment type="subcellular location">
    <subcellularLocation>
        <location evidence="9">Cell inner membrane</location>
        <topology evidence="9">Single-pass type II membrane protein</topology>
    </subcellularLocation>
    <subcellularLocation>
        <location evidence="1">Membrane</location>
    </subcellularLocation>
    <text evidence="9">Localizes to the division septum.</text>
</comment>
<dbReference type="InterPro" id="IPR005548">
    <property type="entry name" value="Cell_div_FtsQ/DivIB_C"/>
</dbReference>
<keyword evidence="4 9" id="KW-0132">Cell division</keyword>